<dbReference type="AlphaFoldDB" id="A0A4C1SBV6"/>
<dbReference type="PROSITE" id="PS50800">
    <property type="entry name" value="SAP"/>
    <property type="match status" value="1"/>
</dbReference>
<dbReference type="Proteomes" id="UP000299102">
    <property type="component" value="Unassembled WGS sequence"/>
</dbReference>
<evidence type="ECO:0000259" key="1">
    <source>
        <dbReference type="PROSITE" id="PS50800"/>
    </source>
</evidence>
<dbReference type="SUPFAM" id="SSF68906">
    <property type="entry name" value="SAP domain"/>
    <property type="match status" value="1"/>
</dbReference>
<dbReference type="EMBL" id="BGZK01006585">
    <property type="protein sequence ID" value="GBO99584.1"/>
    <property type="molecule type" value="Genomic_DNA"/>
</dbReference>
<reference evidence="2 3" key="1">
    <citation type="journal article" date="2019" name="Commun. Biol.">
        <title>The bagworm genome reveals a unique fibroin gene that provides high tensile strength.</title>
        <authorList>
            <person name="Kono N."/>
            <person name="Nakamura H."/>
            <person name="Ohtoshi R."/>
            <person name="Tomita M."/>
            <person name="Numata K."/>
            <person name="Arakawa K."/>
        </authorList>
    </citation>
    <scope>NUCLEOTIDE SEQUENCE [LARGE SCALE GENOMIC DNA]</scope>
</reference>
<dbReference type="InterPro" id="IPR003034">
    <property type="entry name" value="SAP_dom"/>
</dbReference>
<name>A0A4C1SBV6_EUMVA</name>
<dbReference type="Pfam" id="PF02037">
    <property type="entry name" value="SAP"/>
    <property type="match status" value="1"/>
</dbReference>
<gene>
    <name evidence="2" type="ORF">EVAR_91286_1</name>
</gene>
<accession>A0A4C1SBV6</accession>
<sequence length="237" mass="26797">MDIQTIKSLNVAELREKLSELGLNTTGLKAGLQERLINHFGLQADVESVSDRSEYEDATVPEVSRSGSMFTLKDISDSLSFSGSDSLSIRQWVDEFEENAEVVGWNNIQKFIYGKQLLKGAARLFVRGQVGLRDWDSLKGALVAEFGESLSSIEIHRLLRNRRKGDNETFREYLYTLMEIGKPIDLDVASLLEYFIEGIPDSKSSKSNLYQAKTIAEMKDQIKIYEKQDQGITMEIV</sequence>
<dbReference type="InterPro" id="IPR036361">
    <property type="entry name" value="SAP_dom_sf"/>
</dbReference>
<protein>
    <recommendedName>
        <fullName evidence="1">SAP domain-containing protein</fullName>
    </recommendedName>
</protein>
<dbReference type="Gene3D" id="1.10.720.30">
    <property type="entry name" value="SAP domain"/>
    <property type="match status" value="1"/>
</dbReference>
<dbReference type="OrthoDB" id="3863715at2759"/>
<feature type="domain" description="SAP" evidence="1">
    <location>
        <begin position="6"/>
        <end position="40"/>
    </location>
</feature>
<dbReference type="SMART" id="SM00513">
    <property type="entry name" value="SAP"/>
    <property type="match status" value="1"/>
</dbReference>
<proteinExistence type="predicted"/>
<keyword evidence="3" id="KW-1185">Reference proteome</keyword>
<comment type="caution">
    <text evidence="2">The sequence shown here is derived from an EMBL/GenBank/DDBJ whole genome shotgun (WGS) entry which is preliminary data.</text>
</comment>
<organism evidence="2 3">
    <name type="scientific">Eumeta variegata</name>
    <name type="common">Bagworm moth</name>
    <name type="synonym">Eumeta japonica</name>
    <dbReference type="NCBI Taxonomy" id="151549"/>
    <lineage>
        <taxon>Eukaryota</taxon>
        <taxon>Metazoa</taxon>
        <taxon>Ecdysozoa</taxon>
        <taxon>Arthropoda</taxon>
        <taxon>Hexapoda</taxon>
        <taxon>Insecta</taxon>
        <taxon>Pterygota</taxon>
        <taxon>Neoptera</taxon>
        <taxon>Endopterygota</taxon>
        <taxon>Lepidoptera</taxon>
        <taxon>Glossata</taxon>
        <taxon>Ditrysia</taxon>
        <taxon>Tineoidea</taxon>
        <taxon>Psychidae</taxon>
        <taxon>Oiketicinae</taxon>
        <taxon>Eumeta</taxon>
    </lineage>
</organism>
<evidence type="ECO:0000313" key="2">
    <source>
        <dbReference type="EMBL" id="GBO99584.1"/>
    </source>
</evidence>
<evidence type="ECO:0000313" key="3">
    <source>
        <dbReference type="Proteomes" id="UP000299102"/>
    </source>
</evidence>
<dbReference type="STRING" id="151549.A0A4C1SBV6"/>